<evidence type="ECO:0000256" key="2">
    <source>
        <dbReference type="ARBA" id="ARBA00008926"/>
    </source>
</evidence>
<feature type="compositionally biased region" description="Gly residues" evidence="11">
    <location>
        <begin position="499"/>
        <end position="512"/>
    </location>
</feature>
<dbReference type="Gene3D" id="1.10.10.2360">
    <property type="match status" value="1"/>
</dbReference>
<evidence type="ECO:0000256" key="6">
    <source>
        <dbReference type="ARBA" id="ARBA00022816"/>
    </source>
</evidence>
<feature type="region of interest" description="Disordered" evidence="11">
    <location>
        <begin position="251"/>
        <end position="444"/>
    </location>
</feature>
<feature type="compositionally biased region" description="Low complexity" evidence="11">
    <location>
        <begin position="36"/>
        <end position="47"/>
    </location>
</feature>
<dbReference type="GO" id="GO:0003723">
    <property type="term" value="F:RNA binding"/>
    <property type="evidence" value="ECO:0007669"/>
    <property type="project" value="TreeGrafter"/>
</dbReference>
<keyword evidence="9" id="KW-0906">Nuclear pore complex</keyword>
<feature type="region of interest" description="Disordered" evidence="11">
    <location>
        <begin position="1"/>
        <end position="190"/>
    </location>
</feature>
<dbReference type="PANTHER" id="PTHR23198:SF6">
    <property type="entry name" value="NUCLEAR PORE COMPLEX PROTEIN NUP98-NUP96"/>
    <property type="match status" value="1"/>
</dbReference>
<keyword evidence="7" id="KW-0653">Protein transport</keyword>
<dbReference type="GO" id="GO:0006405">
    <property type="term" value="P:RNA export from nucleus"/>
    <property type="evidence" value="ECO:0007669"/>
    <property type="project" value="TreeGrafter"/>
</dbReference>
<evidence type="ECO:0000256" key="4">
    <source>
        <dbReference type="ARBA" id="ARBA00022737"/>
    </source>
</evidence>
<feature type="region of interest" description="Disordered" evidence="11">
    <location>
        <begin position="1302"/>
        <end position="1350"/>
    </location>
</feature>
<feature type="compositionally biased region" description="Polar residues" evidence="11">
    <location>
        <begin position="1237"/>
        <end position="1247"/>
    </location>
</feature>
<dbReference type="InterPro" id="IPR025574">
    <property type="entry name" value="Nucleoporin_FG_rpt"/>
</dbReference>
<evidence type="ECO:0000256" key="3">
    <source>
        <dbReference type="ARBA" id="ARBA00022448"/>
    </source>
</evidence>
<feature type="compositionally biased region" description="Low complexity" evidence="11">
    <location>
        <begin position="412"/>
        <end position="426"/>
    </location>
</feature>
<dbReference type="PROSITE" id="PS51434">
    <property type="entry name" value="NUP_C"/>
    <property type="match status" value="1"/>
</dbReference>
<keyword evidence="14" id="KW-1185">Reference proteome</keyword>
<dbReference type="SUPFAM" id="SSF82215">
    <property type="entry name" value="C-terminal autoproteolytic domain of nucleoporin nup98"/>
    <property type="match status" value="1"/>
</dbReference>
<dbReference type="PANTHER" id="PTHR23198">
    <property type="entry name" value="NUCLEOPORIN"/>
    <property type="match status" value="1"/>
</dbReference>
<organism evidence="13 14">
    <name type="scientific">Pseudomicrostroma glucosiphilum</name>
    <dbReference type="NCBI Taxonomy" id="1684307"/>
    <lineage>
        <taxon>Eukaryota</taxon>
        <taxon>Fungi</taxon>
        <taxon>Dikarya</taxon>
        <taxon>Basidiomycota</taxon>
        <taxon>Ustilaginomycotina</taxon>
        <taxon>Exobasidiomycetes</taxon>
        <taxon>Microstromatales</taxon>
        <taxon>Microstromatales incertae sedis</taxon>
        <taxon>Pseudomicrostroma</taxon>
    </lineage>
</organism>
<feature type="compositionally biased region" description="Basic and acidic residues" evidence="11">
    <location>
        <begin position="955"/>
        <end position="965"/>
    </location>
</feature>
<feature type="compositionally biased region" description="Low complexity" evidence="11">
    <location>
        <begin position="740"/>
        <end position="753"/>
    </location>
</feature>
<evidence type="ECO:0000313" key="14">
    <source>
        <dbReference type="Proteomes" id="UP000245942"/>
    </source>
</evidence>
<evidence type="ECO:0000256" key="1">
    <source>
        <dbReference type="ARBA" id="ARBA00004567"/>
    </source>
</evidence>
<dbReference type="GO" id="GO:0034398">
    <property type="term" value="P:telomere tethering at nuclear periphery"/>
    <property type="evidence" value="ECO:0007669"/>
    <property type="project" value="TreeGrafter"/>
</dbReference>
<dbReference type="GO" id="GO:0051028">
    <property type="term" value="P:mRNA transport"/>
    <property type="evidence" value="ECO:0007669"/>
    <property type="project" value="UniProtKB-KW"/>
</dbReference>
<dbReference type="GO" id="GO:0000973">
    <property type="term" value="P:post-transcriptional tethering of RNA polymerase II gene DNA at nuclear periphery"/>
    <property type="evidence" value="ECO:0007669"/>
    <property type="project" value="TreeGrafter"/>
</dbReference>
<feature type="compositionally biased region" description="Low complexity" evidence="11">
    <location>
        <begin position="8"/>
        <end position="27"/>
    </location>
</feature>
<feature type="compositionally biased region" description="Low complexity" evidence="11">
    <location>
        <begin position="531"/>
        <end position="542"/>
    </location>
</feature>
<evidence type="ECO:0000256" key="10">
    <source>
        <dbReference type="ARBA" id="ARBA00023242"/>
    </source>
</evidence>
<reference evidence="13 14" key="1">
    <citation type="journal article" date="2018" name="Mol. Biol. Evol.">
        <title>Broad Genomic Sampling Reveals a Smut Pathogenic Ancestry of the Fungal Clade Ustilaginomycotina.</title>
        <authorList>
            <person name="Kijpornyongpan T."/>
            <person name="Mondo S.J."/>
            <person name="Barry K."/>
            <person name="Sandor L."/>
            <person name="Lee J."/>
            <person name="Lipzen A."/>
            <person name="Pangilinan J."/>
            <person name="LaButti K."/>
            <person name="Hainaut M."/>
            <person name="Henrissat B."/>
            <person name="Grigoriev I.V."/>
            <person name="Spatafora J.W."/>
            <person name="Aime M.C."/>
        </authorList>
    </citation>
    <scope>NUCLEOTIDE SEQUENCE [LARGE SCALE GENOMIC DNA]</scope>
    <source>
        <strain evidence="13 14">MCA 4718</strain>
    </source>
</reference>
<feature type="region of interest" description="Disordered" evidence="11">
    <location>
        <begin position="654"/>
        <end position="715"/>
    </location>
</feature>
<proteinExistence type="inferred from homology"/>
<dbReference type="Pfam" id="PF04096">
    <property type="entry name" value="Nucleoporin2"/>
    <property type="match status" value="1"/>
</dbReference>
<dbReference type="InterPro" id="IPR037665">
    <property type="entry name" value="Nucleoporin_S59-like"/>
</dbReference>
<comment type="subcellular location">
    <subcellularLocation>
        <location evidence="1">Nucleus</location>
        <location evidence="1">Nuclear pore complex</location>
    </subcellularLocation>
</comment>
<comment type="similarity">
    <text evidence="2">Belongs to the nucleoporin GLFG family.</text>
</comment>
<keyword evidence="8" id="KW-0811">Translocation</keyword>
<feature type="region of interest" description="Disordered" evidence="11">
    <location>
        <begin position="499"/>
        <end position="552"/>
    </location>
</feature>
<feature type="region of interest" description="Disordered" evidence="11">
    <location>
        <begin position="847"/>
        <end position="888"/>
    </location>
</feature>
<dbReference type="Pfam" id="PF12110">
    <property type="entry name" value="Nup96"/>
    <property type="match status" value="1"/>
</dbReference>
<dbReference type="OrthoDB" id="3797628at2759"/>
<protein>
    <recommendedName>
        <fullName evidence="12">Peptidase S59 domain-containing protein</fullName>
    </recommendedName>
</protein>
<feature type="compositionally biased region" description="Low complexity" evidence="11">
    <location>
        <begin position="378"/>
        <end position="389"/>
    </location>
</feature>
<feature type="compositionally biased region" description="Basic and acidic residues" evidence="11">
    <location>
        <begin position="1312"/>
        <end position="1327"/>
    </location>
</feature>
<keyword evidence="3" id="KW-0813">Transport</keyword>
<evidence type="ECO:0000256" key="11">
    <source>
        <dbReference type="SAM" id="MobiDB-lite"/>
    </source>
</evidence>
<dbReference type="STRING" id="1684307.A0A316U7I2"/>
<feature type="compositionally biased region" description="Gly residues" evidence="11">
    <location>
        <begin position="48"/>
        <end position="58"/>
    </location>
</feature>
<dbReference type="GO" id="GO:0008139">
    <property type="term" value="F:nuclear localization sequence binding"/>
    <property type="evidence" value="ECO:0007669"/>
    <property type="project" value="TreeGrafter"/>
</dbReference>
<feature type="compositionally biased region" description="Polar residues" evidence="11">
    <location>
        <begin position="933"/>
        <end position="954"/>
    </location>
</feature>
<dbReference type="InterPro" id="IPR021967">
    <property type="entry name" value="Nup98_C"/>
</dbReference>
<keyword evidence="4" id="KW-0677">Repeat</keyword>
<dbReference type="RefSeq" id="XP_025347473.1">
    <property type="nucleotide sequence ID" value="XM_025490670.1"/>
</dbReference>
<feature type="compositionally biased region" description="Low complexity" evidence="11">
    <location>
        <begin position="343"/>
        <end position="356"/>
    </location>
</feature>
<dbReference type="GO" id="GO:0006606">
    <property type="term" value="P:protein import into nucleus"/>
    <property type="evidence" value="ECO:0007669"/>
    <property type="project" value="TreeGrafter"/>
</dbReference>
<feature type="compositionally biased region" description="Polar residues" evidence="11">
    <location>
        <begin position="135"/>
        <end position="151"/>
    </location>
</feature>
<feature type="compositionally biased region" description="Low complexity" evidence="11">
    <location>
        <begin position="581"/>
        <end position="614"/>
    </location>
</feature>
<dbReference type="Gene3D" id="1.25.40.690">
    <property type="match status" value="1"/>
</dbReference>
<feature type="region of interest" description="Disordered" evidence="11">
    <location>
        <begin position="1144"/>
        <end position="1287"/>
    </location>
</feature>
<dbReference type="GeneID" id="37012404"/>
<feature type="compositionally biased region" description="Low complexity" evidence="11">
    <location>
        <begin position="82"/>
        <end position="109"/>
    </location>
</feature>
<feature type="compositionally biased region" description="Gly residues" evidence="11">
    <location>
        <begin position="257"/>
        <end position="271"/>
    </location>
</feature>
<dbReference type="GO" id="GO:0044614">
    <property type="term" value="C:nuclear pore cytoplasmic filaments"/>
    <property type="evidence" value="ECO:0007669"/>
    <property type="project" value="TreeGrafter"/>
</dbReference>
<feature type="compositionally biased region" description="Gly residues" evidence="11">
    <location>
        <begin position="427"/>
        <end position="440"/>
    </location>
</feature>
<dbReference type="FunFam" id="3.30.1610.10:FF:000003">
    <property type="entry name" value="Nucleoporin SONB, putative"/>
    <property type="match status" value="1"/>
</dbReference>
<name>A0A316U7I2_9BASI</name>
<feature type="compositionally biased region" description="Basic and acidic residues" evidence="11">
    <location>
        <begin position="1265"/>
        <end position="1276"/>
    </location>
</feature>
<gene>
    <name evidence="13" type="ORF">BCV69DRAFT_260267</name>
</gene>
<dbReference type="Pfam" id="PF13634">
    <property type="entry name" value="Nucleoporin_FG"/>
    <property type="match status" value="4"/>
</dbReference>
<accession>A0A316U7I2</accession>
<feature type="region of interest" description="Disordered" evidence="11">
    <location>
        <begin position="571"/>
        <end position="632"/>
    </location>
</feature>
<feature type="compositionally biased region" description="Low complexity" evidence="11">
    <location>
        <begin position="309"/>
        <end position="336"/>
    </location>
</feature>
<keyword evidence="10" id="KW-0539">Nucleus</keyword>
<dbReference type="EMBL" id="KZ819328">
    <property type="protein sequence ID" value="PWN20313.1"/>
    <property type="molecule type" value="Genomic_DNA"/>
</dbReference>
<dbReference type="GO" id="GO:0017056">
    <property type="term" value="F:structural constituent of nuclear pore"/>
    <property type="evidence" value="ECO:0007669"/>
    <property type="project" value="InterPro"/>
</dbReference>
<dbReference type="InterPro" id="IPR007230">
    <property type="entry name" value="Nup98_auto-Pept-S59_dom"/>
</dbReference>
<evidence type="ECO:0000256" key="7">
    <source>
        <dbReference type="ARBA" id="ARBA00022927"/>
    </source>
</evidence>
<dbReference type="Proteomes" id="UP000245942">
    <property type="component" value="Unassembled WGS sequence"/>
</dbReference>
<feature type="compositionally biased region" description="Acidic residues" evidence="11">
    <location>
        <begin position="1204"/>
        <end position="1217"/>
    </location>
</feature>
<dbReference type="InterPro" id="IPR036903">
    <property type="entry name" value="Nup98_auto-Pept-S59_dom_sf"/>
</dbReference>
<dbReference type="FunFam" id="1.10.10.2360:FF:000001">
    <property type="entry name" value="Nuclear pore complex protein Nup98-Nup96"/>
    <property type="match status" value="1"/>
</dbReference>
<evidence type="ECO:0000256" key="8">
    <source>
        <dbReference type="ARBA" id="ARBA00023010"/>
    </source>
</evidence>
<evidence type="ECO:0000313" key="13">
    <source>
        <dbReference type="EMBL" id="PWN20313.1"/>
    </source>
</evidence>
<keyword evidence="5" id="KW-0068">Autocatalytic cleavage</keyword>
<feature type="domain" description="Peptidase S59" evidence="12">
    <location>
        <begin position="978"/>
        <end position="1139"/>
    </location>
</feature>
<evidence type="ECO:0000256" key="9">
    <source>
        <dbReference type="ARBA" id="ARBA00023132"/>
    </source>
</evidence>
<feature type="compositionally biased region" description="Low complexity" evidence="11">
    <location>
        <begin position="288"/>
        <end position="300"/>
    </location>
</feature>
<feature type="region of interest" description="Disordered" evidence="11">
    <location>
        <begin position="739"/>
        <end position="804"/>
    </location>
</feature>
<evidence type="ECO:0000259" key="12">
    <source>
        <dbReference type="PROSITE" id="PS51434"/>
    </source>
</evidence>
<evidence type="ECO:0000256" key="5">
    <source>
        <dbReference type="ARBA" id="ARBA00022813"/>
    </source>
</evidence>
<sequence>MFGGSAPSGGFTFGQQNNNQQQQQPGQQQGGGLFGGAAQQQPQQNAFGAGGGFGGSTFGGAQQQPASGGLFGAANTANQPKPGGFSFGQPQQAQQQPAASPFGARPTTGTFGGFGANNNTAGGSGGFSFGANNAQQQAQSTPFGSAQTSTPFGAKPATGGLFGQAPQQPSTGGLFGQQPQAGGQGGLFGSAAPPAQVTQGTSNPPYQVTIIQEKDASNNQSAFAYQSVNCMPQYKAMSFEELRVQDYEQGRKSGNANAGGMGSTSGFGGFGQQPQTGASNTTGGGLFGQSQPTGQTQQSGGLFGSSSTQSGGLFGQQPQQQQQTGGLFGQQQSQPGQTGGLFGQQQTQQQPASSGFSFGGANNTQQQQQPATGGFSFGGANNAAAPKPGGLFGGGFGSNTASNTGTTGGFSFGQQPQQQTQQQQPGQTGGAFGGSSGFSFGGASAAKPATGGLFGSSQPAAAPSQPAFGGFGASSTAGAAAPKPAFSFGGAAPAAGNTGTGFGTGTTSGGLFGSQQPSTAGQPATGGSLFGGLNQQSQQQGSTGLGSGFGASTTNNTGGGLFGGAASKPGGLFGSSTTQPAGQSGFGTASTGGFSFGGANNQQQQGQQAPKPGGFSFGAPASTTGTGGGLFGNTGGAGGGGLFGSSNLGNTGTSGGLFGSSTSQSNTGGGLGNSTFGAGAGQSNLGGSTGLFGSSNQQSQQNLPPQGVGLTADPYGTDALFHSMTGGTAANQPNLPFNVSTSSTGPLGSLSASHKSKPLPAPMMSPFRPNPKNASRVVRLRGGTPARDSSPSAGGSGLFGRSSSPSMNGAGGLFKGLSDEVAGASDGSLPSQAFVGRQSVKRLVLTDGSNSSFGRGTRADTEDHTIGGGSLRESVLSGARGGTPRSTAALNGNRGVAFSPALETGLGGSAVKRGADFSAAAPAANDSFGDASFSRSRSGLFNETPSKANMPSRTQGKDLLSRDEPAQDAEPTLEDIPVGSYHISPSLNALRQMSYSALSQVRNFTVSRKGFGSVRFLVPVDLTSVNDLTVIAGGIVQLREKEIWVYPQQEDLEPGLDGMKSGYERNPVAKAKQGDALNVPAEVSLEKCWPLDKATRQPLKDGSHPRVKQHIAKLQKKGETRYIEYKPVEGLWRFEVDHFSRYGLDDTTDDEDGDTTQTAARSSRKQSQRDEDGDDAPPPRRSLKGSSRRGQSSDEAPPSLTSESSEEEDYEEDDEELASQASSDMRASDLNEDNLYTKAQHSWQARESTPRARRNFRGASATPRAVREGTSERDMHANSNPPWAAQLGLEPRRVQVMQASFFGSRAPGESEEQARTPREDQIKDSKTKVVVGQKGARQVGKESADRKARSKGAELAAQGLISRVIEVAPQSTKISRLDIADSIVNGRDGVPLDAGLAFGRSFRVGTGPGGMLVHNGRLQGVKATPGAGISASFSTVNLERTAIFKKEQEEEMAAKALRLLELQLAHSIIEGQGEDEDGLGLDCPAIFASSELRFKHFVAKFDNADRSHEALLWRLGGALFDELELRLPADASSELVQKVTSIRRKAAVSSWLRQAVVNSVETECRGHVAASRTDALIFSHLTGNQVEKACCASLDSGDLRLATLLAQVGGGDDEVRADVAEQLAIWRSQGVDAHISQDHRKIYELISGNVTFAQGTSGRSVRDPMDRVEDLNIANGLDWKRAFGLHLWYATSHDAPLTSGFERYEAALGGPGETAPPLPPYREKASMGSLKLKEMLKSGSYDRDALFHLIKLYASPTFDLETALSPLGFGPVGSDYRLPWHLYVLLSRVLRRRDFGDRIDLGIEATEEAEEAGLSVEGNSARADNLTSDYAHQLEMQGQWTWAAFVLLHLELPSSRIAAVKALLARNVDKLDADAQAFLTARLKVPRTWLFEAQAIRARYKDDRFSEYELLIKAHLFSAAHNVVVRHLAPEAVIRGDLGMIFTLFSPFQDAFPDRLYDLPGWTSGGQVYVDYAACLQQLPNLIGAAETKSISHNEESRLQRLAARVVELLDLVPALFPDVDSNLNHLVARSDMLGALHNLARVLSARSLAPEASAAWDSSTVPPEIEHVQNAANDYMSLLLA</sequence>
<feature type="region of interest" description="Disordered" evidence="11">
    <location>
        <begin position="931"/>
        <end position="977"/>
    </location>
</feature>
<keyword evidence="6" id="KW-0509">mRNA transport</keyword>
<dbReference type="Gene3D" id="3.30.1610.10">
    <property type="entry name" value="Peptidase S59, nucleoporin"/>
    <property type="match status" value="1"/>
</dbReference>